<evidence type="ECO:0000313" key="2">
    <source>
        <dbReference type="EMBL" id="ESO88660.1"/>
    </source>
</evidence>
<keyword evidence="3" id="KW-1185">Reference proteome</keyword>
<dbReference type="EMBL" id="KB202656">
    <property type="protein sequence ID" value="ESO88660.1"/>
    <property type="molecule type" value="Genomic_DNA"/>
</dbReference>
<proteinExistence type="predicted"/>
<reference evidence="2 3" key="1">
    <citation type="journal article" date="2013" name="Nature">
        <title>Insights into bilaterian evolution from three spiralian genomes.</title>
        <authorList>
            <person name="Simakov O."/>
            <person name="Marletaz F."/>
            <person name="Cho S.J."/>
            <person name="Edsinger-Gonzales E."/>
            <person name="Havlak P."/>
            <person name="Hellsten U."/>
            <person name="Kuo D.H."/>
            <person name="Larsson T."/>
            <person name="Lv J."/>
            <person name="Arendt D."/>
            <person name="Savage R."/>
            <person name="Osoegawa K."/>
            <person name="de Jong P."/>
            <person name="Grimwood J."/>
            <person name="Chapman J.A."/>
            <person name="Shapiro H."/>
            <person name="Aerts A."/>
            <person name="Otillar R.P."/>
            <person name="Terry A.Y."/>
            <person name="Boore J.L."/>
            <person name="Grigoriev I.V."/>
            <person name="Lindberg D.R."/>
            <person name="Seaver E.C."/>
            <person name="Weisblat D.A."/>
            <person name="Putnam N.H."/>
            <person name="Rokhsar D.S."/>
        </authorList>
    </citation>
    <scope>NUCLEOTIDE SEQUENCE [LARGE SCALE GENOMIC DNA]</scope>
</reference>
<protein>
    <submittedName>
        <fullName evidence="2">Uncharacterized protein</fullName>
    </submittedName>
</protein>
<dbReference type="GeneID" id="20240062"/>
<organism evidence="2 3">
    <name type="scientific">Lottia gigantea</name>
    <name type="common">Giant owl limpet</name>
    <dbReference type="NCBI Taxonomy" id="225164"/>
    <lineage>
        <taxon>Eukaryota</taxon>
        <taxon>Metazoa</taxon>
        <taxon>Spiralia</taxon>
        <taxon>Lophotrochozoa</taxon>
        <taxon>Mollusca</taxon>
        <taxon>Gastropoda</taxon>
        <taxon>Patellogastropoda</taxon>
        <taxon>Lottioidea</taxon>
        <taxon>Lottiidae</taxon>
        <taxon>Lottia</taxon>
    </lineage>
</organism>
<name>V4A146_LOTGI</name>
<evidence type="ECO:0000313" key="3">
    <source>
        <dbReference type="Proteomes" id="UP000030746"/>
    </source>
</evidence>
<gene>
    <name evidence="2" type="ORF">LOTGIDRAFT_165444</name>
</gene>
<dbReference type="Proteomes" id="UP000030746">
    <property type="component" value="Unassembled WGS sequence"/>
</dbReference>
<dbReference type="AlphaFoldDB" id="V4A146"/>
<dbReference type="HOGENOM" id="CLU_2294825_0_0_1"/>
<feature type="region of interest" description="Disordered" evidence="1">
    <location>
        <begin position="15"/>
        <end position="58"/>
    </location>
</feature>
<dbReference type="CTD" id="20240062"/>
<evidence type="ECO:0000256" key="1">
    <source>
        <dbReference type="SAM" id="MobiDB-lite"/>
    </source>
</evidence>
<dbReference type="KEGG" id="lgi:LOTGIDRAFT_165444"/>
<dbReference type="RefSeq" id="XP_009060708.1">
    <property type="nucleotide sequence ID" value="XM_009062460.1"/>
</dbReference>
<sequence length="101" mass="10702">MTFVIPIVVEVTNEPSASNNEHIRVDSNSDNDSNSDQGIYVSVRGRPGSVRGDRGRGRACGVTVAGQGRAQQNPVPTWNTDDVTKVVAAPAPELGKQKGED</sequence>
<accession>V4A146</accession>